<feature type="domain" description="DUF4328" evidence="3">
    <location>
        <begin position="137"/>
        <end position="289"/>
    </location>
</feature>
<keyword evidence="5" id="KW-1185">Reference proteome</keyword>
<gene>
    <name evidence="4" type="ORF">FGF04_15370</name>
</gene>
<dbReference type="AlphaFoldDB" id="A0A5B0B237"/>
<organism evidence="4 5">
    <name type="scientific">Streptomyces apricus</name>
    <dbReference type="NCBI Taxonomy" id="1828112"/>
    <lineage>
        <taxon>Bacteria</taxon>
        <taxon>Bacillati</taxon>
        <taxon>Actinomycetota</taxon>
        <taxon>Actinomycetes</taxon>
        <taxon>Kitasatosporales</taxon>
        <taxon>Streptomycetaceae</taxon>
        <taxon>Streptomyces</taxon>
    </lineage>
</organism>
<dbReference type="EMBL" id="VDFC01000040">
    <property type="protein sequence ID" value="KAA0935452.1"/>
    <property type="molecule type" value="Genomic_DNA"/>
</dbReference>
<accession>A0A5B0B237</accession>
<feature type="chain" id="PRO_5022970008" evidence="2">
    <location>
        <begin position="25"/>
        <end position="304"/>
    </location>
</feature>
<evidence type="ECO:0000259" key="3">
    <source>
        <dbReference type="Pfam" id="PF14219"/>
    </source>
</evidence>
<feature type="transmembrane region" description="Helical" evidence="1">
    <location>
        <begin position="266"/>
        <end position="287"/>
    </location>
</feature>
<keyword evidence="1" id="KW-0472">Membrane</keyword>
<dbReference type="Pfam" id="PF14219">
    <property type="entry name" value="DUF4328"/>
    <property type="match status" value="1"/>
</dbReference>
<reference evidence="4 5" key="1">
    <citation type="submission" date="2019-05" db="EMBL/GenBank/DDBJ databases">
        <authorList>
            <person name="Hariharan J."/>
            <person name="Choudoir M.J."/>
            <person name="Diebold P."/>
            <person name="Panke-Buisse K."/>
            <person name="Buckley D.H."/>
        </authorList>
    </citation>
    <scope>NUCLEOTIDE SEQUENCE [LARGE SCALE GENOMIC DNA]</scope>
    <source>
        <strain evidence="4 5">SUN51</strain>
    </source>
</reference>
<evidence type="ECO:0000256" key="1">
    <source>
        <dbReference type="SAM" id="Phobius"/>
    </source>
</evidence>
<keyword evidence="2" id="KW-0732">Signal</keyword>
<keyword evidence="1" id="KW-0812">Transmembrane</keyword>
<evidence type="ECO:0000256" key="2">
    <source>
        <dbReference type="SAM" id="SignalP"/>
    </source>
</evidence>
<name>A0A5B0B237_9ACTN</name>
<keyword evidence="1" id="KW-1133">Transmembrane helix</keyword>
<dbReference type="InterPro" id="IPR025565">
    <property type="entry name" value="DUF4328"/>
</dbReference>
<dbReference type="RefSeq" id="WP_149511860.1">
    <property type="nucleotide sequence ID" value="NZ_VDFC01000040.1"/>
</dbReference>
<dbReference type="Proteomes" id="UP000324965">
    <property type="component" value="Unassembled WGS sequence"/>
</dbReference>
<feature type="transmembrane region" description="Helical" evidence="1">
    <location>
        <begin position="192"/>
        <end position="210"/>
    </location>
</feature>
<feature type="transmembrane region" description="Helical" evidence="1">
    <location>
        <begin position="147"/>
        <end position="171"/>
    </location>
</feature>
<comment type="caution">
    <text evidence="4">The sequence shown here is derived from an EMBL/GenBank/DDBJ whole genome shotgun (WGS) entry which is preliminary data.</text>
</comment>
<dbReference type="OrthoDB" id="4174975at2"/>
<sequence length="304" mass="31648">MLCAHCRRSTATPDGTLCSGCAAAAAPAAPAVLPPQPAAGGPGPLPVAPPLTAASAFGPPGTGAYGGAGTYGGTGIYGGAPAYPPHGPAWLRSPVGLGKAAAVALGAAVVADLFALWSGFLTYDVADRLVGDVFGAVPDADIDRADALYRVAGVLQVVALVVAGVLFLVWFQRVRVNAEVFDPFGHRMKRGWTCWSWFVPIVNLWFPRRIMEDVWDASVPTGRVPHGLINSWWTLWVIALVADRVSSTTYSGAETPEEFRDAVGHVLFADATHLAAGVLAVLVVLRLTRMQDEMARGGPAAVTA</sequence>
<evidence type="ECO:0000313" key="5">
    <source>
        <dbReference type="Proteomes" id="UP000324965"/>
    </source>
</evidence>
<feature type="transmembrane region" description="Helical" evidence="1">
    <location>
        <begin position="100"/>
        <end position="120"/>
    </location>
</feature>
<feature type="signal peptide" evidence="2">
    <location>
        <begin position="1"/>
        <end position="24"/>
    </location>
</feature>
<evidence type="ECO:0000313" key="4">
    <source>
        <dbReference type="EMBL" id="KAA0935452.1"/>
    </source>
</evidence>
<protein>
    <submittedName>
        <fullName evidence="4">DUF4328 domain-containing protein</fullName>
    </submittedName>
</protein>
<proteinExistence type="predicted"/>